<dbReference type="PANTHER" id="PTHR16240">
    <property type="entry name" value="PROTEIN MENT"/>
    <property type="match status" value="1"/>
</dbReference>
<name>A0A212CG26_CEREH</name>
<evidence type="ECO:0000313" key="5">
    <source>
        <dbReference type="Proteomes" id="UP000242450"/>
    </source>
</evidence>
<dbReference type="InterPro" id="IPR033461">
    <property type="entry name" value="WRNPLPNID"/>
</dbReference>
<keyword evidence="5" id="KW-1185">Reference proteome</keyword>
<dbReference type="AlphaFoldDB" id="A0A212CG26"/>
<feature type="region of interest" description="Disordered" evidence="1">
    <location>
        <begin position="116"/>
        <end position="189"/>
    </location>
</feature>
<sequence>MVPAAGALLWALLLSLGPRAAGAEGLTSTAMPRDSFRFGGPVTRSYRTTARTTPGVVSPRMRVTMEDEDDVVAAADRLAGPAAAELLASTVATGSRSRLSQEEDGSLEEGVVIYARKNDTESETDGTTRFTPGRPSPDLTANDQDSDIKMSSSLPHSTWKANVDSQPSESTTNLWSSAGSTLNRWPPPSPTAMPAPEDLRLVLLPWGPWHCHCKSGTMSRTRAGRLHGLSGRLRVGALSQLRTEHRPCTYHLCPCNREREECPLDAGLCADTSCTTQTTTRATTPRATTTTTPIPPLTSRLRPAPFIPSPIPSPHPAYAFWKRVRIGLEDIWNNLSTMFTEMEPTRLPFCSFTGLTCAPPERGQGRLLTQRTRVCHRPSISTAADSLLPHPQHPEVMRDPVSSQYSSFLFWRMPIPELDLSELEGLGLSDTSTYKIQDSSVGKTMGQATGAEQEKNPEDDALLEYSTFNFWRAPIASIHSFELDLL</sequence>
<dbReference type="Pfam" id="PF15017">
    <property type="entry name" value="WRNPLPNID"/>
    <property type="match status" value="1"/>
</dbReference>
<dbReference type="Proteomes" id="UP000242450">
    <property type="component" value="Chromosome 20"/>
</dbReference>
<evidence type="ECO:0000256" key="2">
    <source>
        <dbReference type="SAM" id="SignalP"/>
    </source>
</evidence>
<feature type="region of interest" description="Disordered" evidence="1">
    <location>
        <begin position="280"/>
        <end position="301"/>
    </location>
</feature>
<protein>
    <recommendedName>
        <fullName evidence="3">Putative WW-binding domain-containing protein</fullName>
    </recommendedName>
</protein>
<dbReference type="GO" id="GO:0042127">
    <property type="term" value="P:regulation of cell population proliferation"/>
    <property type="evidence" value="ECO:0007669"/>
    <property type="project" value="TreeGrafter"/>
</dbReference>
<dbReference type="PANTHER" id="PTHR16240:SF2">
    <property type="entry name" value="PROTEIN MENT"/>
    <property type="match status" value="1"/>
</dbReference>
<feature type="signal peptide" evidence="2">
    <location>
        <begin position="1"/>
        <end position="23"/>
    </location>
</feature>
<dbReference type="OrthoDB" id="9537043at2759"/>
<organism evidence="4 5">
    <name type="scientific">Cervus elaphus hippelaphus</name>
    <name type="common">European red deer</name>
    <dbReference type="NCBI Taxonomy" id="46360"/>
    <lineage>
        <taxon>Eukaryota</taxon>
        <taxon>Metazoa</taxon>
        <taxon>Chordata</taxon>
        <taxon>Craniata</taxon>
        <taxon>Vertebrata</taxon>
        <taxon>Euteleostomi</taxon>
        <taxon>Mammalia</taxon>
        <taxon>Eutheria</taxon>
        <taxon>Laurasiatheria</taxon>
        <taxon>Artiodactyla</taxon>
        <taxon>Ruminantia</taxon>
        <taxon>Pecora</taxon>
        <taxon>Cervidae</taxon>
        <taxon>Cervinae</taxon>
        <taxon>Cervus</taxon>
    </lineage>
</organism>
<gene>
    <name evidence="4" type="ORF">Celaphus_00002043</name>
</gene>
<feature type="chain" id="PRO_5012736006" description="Putative WW-binding domain-containing protein" evidence="2">
    <location>
        <begin position="24"/>
        <end position="486"/>
    </location>
</feature>
<dbReference type="EMBL" id="MKHE01000020">
    <property type="protein sequence ID" value="OWK04968.1"/>
    <property type="molecule type" value="Genomic_DNA"/>
</dbReference>
<dbReference type="Pfam" id="PF15322">
    <property type="entry name" value="PMSI1"/>
    <property type="match status" value="1"/>
</dbReference>
<keyword evidence="2" id="KW-0732">Signal</keyword>
<feature type="domain" description="Putative WW-binding" evidence="3">
    <location>
        <begin position="403"/>
        <end position="475"/>
    </location>
</feature>
<accession>A0A212CG26</accession>
<evidence type="ECO:0000259" key="3">
    <source>
        <dbReference type="Pfam" id="PF15017"/>
    </source>
</evidence>
<evidence type="ECO:0000256" key="1">
    <source>
        <dbReference type="SAM" id="MobiDB-lite"/>
    </source>
</evidence>
<feature type="compositionally biased region" description="Polar residues" evidence="1">
    <location>
        <begin position="139"/>
        <end position="183"/>
    </location>
</feature>
<dbReference type="InterPro" id="IPR029292">
    <property type="entry name" value="MENT"/>
</dbReference>
<reference evidence="4 5" key="1">
    <citation type="journal article" date="2018" name="Mol. Genet. Genomics">
        <title>The red deer Cervus elaphus genome CerEla1.0: sequencing, annotating, genes, and chromosomes.</title>
        <authorList>
            <person name="Bana N.A."/>
            <person name="Nyiri A."/>
            <person name="Nagy J."/>
            <person name="Frank K."/>
            <person name="Nagy T."/>
            <person name="Steger V."/>
            <person name="Schiller M."/>
            <person name="Lakatos P."/>
            <person name="Sugar L."/>
            <person name="Horn P."/>
            <person name="Barta E."/>
            <person name="Orosz L."/>
        </authorList>
    </citation>
    <scope>NUCLEOTIDE SEQUENCE [LARGE SCALE GENOMIC DNA]</scope>
    <source>
        <strain evidence="4">Hungarian</strain>
    </source>
</reference>
<evidence type="ECO:0000313" key="4">
    <source>
        <dbReference type="EMBL" id="OWK04968.1"/>
    </source>
</evidence>
<comment type="caution">
    <text evidence="4">The sequence shown here is derived from an EMBL/GenBank/DDBJ whole genome shotgun (WGS) entry which is preliminary data.</text>
</comment>
<proteinExistence type="predicted"/>